<keyword evidence="2" id="KW-0255">Endonuclease</keyword>
<dbReference type="InterPro" id="IPR016071">
    <property type="entry name" value="Staphylococal_nuclease_OB-fold"/>
</dbReference>
<dbReference type="GO" id="GO:0004519">
    <property type="term" value="F:endonuclease activity"/>
    <property type="evidence" value="ECO:0007669"/>
    <property type="project" value="UniProtKB-KW"/>
</dbReference>
<dbReference type="PROSITE" id="PS50830">
    <property type="entry name" value="TNASE_3"/>
    <property type="match status" value="1"/>
</dbReference>
<dbReference type="SUPFAM" id="SSF50199">
    <property type="entry name" value="Staphylococcal nuclease"/>
    <property type="match status" value="1"/>
</dbReference>
<feature type="signal peptide" evidence="4">
    <location>
        <begin position="1"/>
        <end position="23"/>
    </location>
</feature>
<keyword evidence="3" id="KW-0378">Hydrolase</keyword>
<accession>A0A838ZSK1</accession>
<dbReference type="EMBL" id="JACDZE010000002">
    <property type="protein sequence ID" value="MBA5629951.1"/>
    <property type="molecule type" value="Genomic_DNA"/>
</dbReference>
<feature type="domain" description="TNase-like" evidence="5">
    <location>
        <begin position="54"/>
        <end position="175"/>
    </location>
</feature>
<proteinExistence type="predicted"/>
<evidence type="ECO:0000259" key="5">
    <source>
        <dbReference type="PROSITE" id="PS50830"/>
    </source>
</evidence>
<feature type="chain" id="PRO_5032834497" evidence="4">
    <location>
        <begin position="24"/>
        <end position="187"/>
    </location>
</feature>
<keyword evidence="1" id="KW-0540">Nuclease</keyword>
<protein>
    <submittedName>
        <fullName evidence="6">Thermonuclease family protein</fullName>
    </submittedName>
</protein>
<evidence type="ECO:0000256" key="2">
    <source>
        <dbReference type="ARBA" id="ARBA00022759"/>
    </source>
</evidence>
<dbReference type="Pfam" id="PF00565">
    <property type="entry name" value="SNase"/>
    <property type="match status" value="1"/>
</dbReference>
<evidence type="ECO:0000256" key="3">
    <source>
        <dbReference type="ARBA" id="ARBA00022801"/>
    </source>
</evidence>
<dbReference type="SMART" id="SM00318">
    <property type="entry name" value="SNc"/>
    <property type="match status" value="1"/>
</dbReference>
<comment type="caution">
    <text evidence="6">The sequence shown here is derived from an EMBL/GenBank/DDBJ whole genome shotgun (WGS) entry which is preliminary data.</text>
</comment>
<dbReference type="AlphaFoldDB" id="A0A838ZSK1"/>
<dbReference type="InterPro" id="IPR002071">
    <property type="entry name" value="Thermonucl_AS"/>
</dbReference>
<dbReference type="PROSITE" id="PS01123">
    <property type="entry name" value="TNASE_1"/>
    <property type="match status" value="1"/>
</dbReference>
<evidence type="ECO:0000256" key="4">
    <source>
        <dbReference type="SAM" id="SignalP"/>
    </source>
</evidence>
<evidence type="ECO:0000256" key="1">
    <source>
        <dbReference type="ARBA" id="ARBA00022722"/>
    </source>
</evidence>
<organism evidence="6 7">
    <name type="scientific">Moheibacter lacus</name>
    <dbReference type="NCBI Taxonomy" id="2745851"/>
    <lineage>
        <taxon>Bacteria</taxon>
        <taxon>Pseudomonadati</taxon>
        <taxon>Bacteroidota</taxon>
        <taxon>Flavobacteriia</taxon>
        <taxon>Flavobacteriales</taxon>
        <taxon>Weeksellaceae</taxon>
        <taxon>Moheibacter</taxon>
    </lineage>
</organism>
<keyword evidence="7" id="KW-1185">Reference proteome</keyword>
<dbReference type="Proteomes" id="UP000552241">
    <property type="component" value="Unassembled WGS sequence"/>
</dbReference>
<dbReference type="InterPro" id="IPR035437">
    <property type="entry name" value="SNase_OB-fold_sf"/>
</dbReference>
<evidence type="ECO:0000313" key="7">
    <source>
        <dbReference type="Proteomes" id="UP000552241"/>
    </source>
</evidence>
<sequence>MKLSKIKLLFILLNLCFVQCGRAYSEGNCFDLYNSENAEVSNDKGIDAPSSDKNLYTAKVIRIVDGDTLEVLFHELPVMIRLAHIDTPEKKQAFGKRAKQALSDLCFGQEIQFEFDKKDRNGRYICVIYDANGKNLNQEMIKLGMAWHFKKYSEDNTYAELEKEARESKIGLWKDPNPIAPWNWRKN</sequence>
<dbReference type="GO" id="GO:0016787">
    <property type="term" value="F:hydrolase activity"/>
    <property type="evidence" value="ECO:0007669"/>
    <property type="project" value="UniProtKB-KW"/>
</dbReference>
<evidence type="ECO:0000313" key="6">
    <source>
        <dbReference type="EMBL" id="MBA5629951.1"/>
    </source>
</evidence>
<dbReference type="PANTHER" id="PTHR12302">
    <property type="entry name" value="EBNA2 BINDING PROTEIN P100"/>
    <property type="match status" value="1"/>
</dbReference>
<dbReference type="CDD" id="cd00175">
    <property type="entry name" value="SNc"/>
    <property type="match status" value="1"/>
</dbReference>
<name>A0A838ZSK1_9FLAO</name>
<dbReference type="Gene3D" id="2.40.50.90">
    <property type="match status" value="1"/>
</dbReference>
<dbReference type="RefSeq" id="WP_182043556.1">
    <property type="nucleotide sequence ID" value="NZ_JACDZE010000002.1"/>
</dbReference>
<dbReference type="GO" id="GO:0003676">
    <property type="term" value="F:nucleic acid binding"/>
    <property type="evidence" value="ECO:0007669"/>
    <property type="project" value="InterPro"/>
</dbReference>
<reference evidence="6 7" key="1">
    <citation type="submission" date="2020-07" db="EMBL/GenBank/DDBJ databases">
        <title>Moheibacter lacus sp. nov., a member of the family Flavobacteriaceae isolated from freshwater lake sediment.</title>
        <authorList>
            <person name="Liu Y."/>
        </authorList>
    </citation>
    <scope>NUCLEOTIDE SEQUENCE [LARGE SCALE GENOMIC DNA]</scope>
    <source>
        <strain evidence="6 7">BDHS18</strain>
    </source>
</reference>
<keyword evidence="4" id="KW-0732">Signal</keyword>
<dbReference type="PANTHER" id="PTHR12302:SF3">
    <property type="entry name" value="SERINE_THREONINE-PROTEIN KINASE 31"/>
    <property type="match status" value="1"/>
</dbReference>
<gene>
    <name evidence="6" type="ORF">HU137_09235</name>
</gene>